<protein>
    <recommendedName>
        <fullName evidence="4">ABC-2 family transporter protein</fullName>
    </recommendedName>
</protein>
<keyword evidence="1" id="KW-0812">Transmembrane</keyword>
<proteinExistence type="predicted"/>
<dbReference type="AlphaFoldDB" id="A0A0P1MQ84"/>
<evidence type="ECO:0000256" key="1">
    <source>
        <dbReference type="SAM" id="Phobius"/>
    </source>
</evidence>
<evidence type="ECO:0008006" key="4">
    <source>
        <dbReference type="Google" id="ProtNLM"/>
    </source>
</evidence>
<evidence type="ECO:0000313" key="2">
    <source>
        <dbReference type="EMBL" id="CUS97799.1"/>
    </source>
</evidence>
<feature type="transmembrane region" description="Helical" evidence="1">
    <location>
        <begin position="129"/>
        <end position="152"/>
    </location>
</feature>
<name>A0A0P1MQ84_9BACT</name>
<dbReference type="EMBL" id="CZVW01000003">
    <property type="protein sequence ID" value="CUS97799.1"/>
    <property type="molecule type" value="Genomic_DNA"/>
</dbReference>
<feature type="transmembrane region" description="Helical" evidence="1">
    <location>
        <begin position="192"/>
        <end position="214"/>
    </location>
</feature>
<keyword evidence="1" id="KW-0472">Membrane</keyword>
<evidence type="ECO:0000313" key="3">
    <source>
        <dbReference type="Proteomes" id="UP000199197"/>
    </source>
</evidence>
<feature type="transmembrane region" description="Helical" evidence="1">
    <location>
        <begin position="47"/>
        <end position="71"/>
    </location>
</feature>
<accession>A0A0P1MQ84</accession>
<feature type="transmembrane region" description="Helical" evidence="1">
    <location>
        <begin position="159"/>
        <end position="180"/>
    </location>
</feature>
<feature type="transmembrane region" description="Helical" evidence="1">
    <location>
        <begin position="12"/>
        <end position="35"/>
    </location>
</feature>
<feature type="transmembrane region" description="Helical" evidence="1">
    <location>
        <begin position="91"/>
        <end position="117"/>
    </location>
</feature>
<keyword evidence="3" id="KW-1185">Reference proteome</keyword>
<organism evidence="2 3">
    <name type="scientific">Candidatus Chryseopegocella kryptomonas</name>
    <dbReference type="NCBI Taxonomy" id="1633643"/>
    <lineage>
        <taxon>Bacteria</taxon>
        <taxon>Pseudomonadati</taxon>
        <taxon>Candidatus Kryptoniota</taxon>
        <taxon>Candidatus Chryseopegocella</taxon>
    </lineage>
</organism>
<gene>
    <name evidence="2" type="ORF">JGI23_00364</name>
</gene>
<dbReference type="RefSeq" id="WP_092347583.1">
    <property type="nucleotide sequence ID" value="NZ_CZVW01000003.1"/>
</dbReference>
<dbReference type="Proteomes" id="UP000199197">
    <property type="component" value="Unassembled WGS sequence"/>
</dbReference>
<keyword evidence="1" id="KW-1133">Transmembrane helix</keyword>
<reference evidence="3" key="1">
    <citation type="submission" date="2015-11" db="EMBL/GenBank/DDBJ databases">
        <authorList>
            <person name="Varghese N."/>
        </authorList>
    </citation>
    <scope>NUCLEOTIDE SEQUENCE [LARGE SCALE GENOMIC DNA]</scope>
    <source>
        <strain evidence="3">JGI-23</strain>
    </source>
</reference>
<sequence>MVNRIIFKEVFKYGVFNPVGIVFFILFLGYASYVLFFINKPLYSEEFILAGISLVSFSLLALSIIFIEIKFELLNDDYLFLFLSTPVDRKICFLSIFSGVSLSFITDFVVLIIIQLIPLLFKMHLSVKIFLPISILFMLFAIFLLSIGGLIILIFRNRYVVSGFTFLIWIIGANLILLMLRAGPLGFDDFTYWLLVLLMILLILLSVSVSVEIFKRKDF</sequence>